<feature type="domain" description="pPIWI-RE RNaseH" evidence="2">
    <location>
        <begin position="633"/>
        <end position="874"/>
    </location>
</feature>
<dbReference type="RefSeq" id="WP_008274412.1">
    <property type="nucleotide sequence ID" value="NZ_AAXW01000006.1"/>
</dbReference>
<feature type="region of interest" description="Disordered" evidence="1">
    <location>
        <begin position="765"/>
        <end position="791"/>
    </location>
</feature>
<sequence length="882" mass="102796">MAPRYNYFQPIYFEYDETLIKDITGYVMAFPNLEKFKLHYEGEHKNAPTDSLLDTLRLLLPQIRVINKLTRFNKITKEYESNPEAFLADEPIDPKVLELIFRKWVEVWYPESSHDKVKELCTLEQFEWKKRTPEQLEWWSPAWAMGKLLSEQEYELGDNKVKLLFSPSRKSNTVELVSWPPLTTPRQYKASIGVVISTQSDLNHKRINIHFKMKRWVVKRGDQDEIGLQRNTTHCYIRKLKSWSRELNFIEPNAFTFLEAKNFEKEGSEDKKKEFERRWKDKKIRAILDKLGVNIPDIEDVLLKPLNYFESDDLDILVPARASQKVGVGTGVPISDIRRLLKQITNFLPKSVNLSQPWQKISKIENNEIIKQQFKQASELIKEQFCEQPKIQKPSKDKLPGITETLKDFLQQRANNITVYVSTATNSKTKDAIKKVADHYFGDSLNLKFIAWESIADPIEYKTSKKDKNKKIPQLQHLKAFADKYKQDFSTPIIVEILDQDHPSYKGNADPKSYIKSLLPKYNLIPQCIVSYEQCTDNKKKEELEKSLFNRAFQSILDAIMPFEQNYPLSTAEDNNVYAGFHIISRNKATSNKAFNEPVLVVIYKNEIKVLLVARDPKFKSFTEAINYLANNNNDNNNMQPNVIINKMLDELTLNYSNAENIYLYAHAQNSRRYWPWLQDTYFNSSKSPTKKITIIRIRDLINNEVASGYGLPIENEDFSEEFDPEIASYANGIFMPLNSNPGEIPLIGLTLHQTVLSIAQKPQTLSNQPKNKSRVEPWTSQGYEKEENEKGEKVYKLDTETGKRIKTNVTRDPDSYKDWKMPQPRAHNILATPSPNKFILHHKIAHELRSRHWWSADECKYPLPLSLAEKLKEWCFSDSVE</sequence>
<dbReference type="InterPro" id="IPR024996">
    <property type="entry name" value="RNaseH_pPIWI_RE"/>
</dbReference>
<dbReference type="OrthoDB" id="580791at2"/>
<dbReference type="InterPro" id="IPR025085">
    <property type="entry name" value="pPIWI_RE_X"/>
</dbReference>
<evidence type="ECO:0000259" key="2">
    <source>
        <dbReference type="Pfam" id="PF13032"/>
    </source>
</evidence>
<feature type="domain" description="pPIWI-RE module N-terminal" evidence="3">
    <location>
        <begin position="13"/>
        <end position="363"/>
    </location>
</feature>
<gene>
    <name evidence="4" type="ORF">CY0110_02159</name>
</gene>
<comment type="caution">
    <text evidence="4">The sequence shown here is derived from an EMBL/GenBank/DDBJ whole genome shotgun (WGS) entry which is preliminary data.</text>
</comment>
<evidence type="ECO:0000256" key="1">
    <source>
        <dbReference type="SAM" id="MobiDB-lite"/>
    </source>
</evidence>
<dbReference type="Pfam" id="PF13032">
    <property type="entry name" value="RNaseH_pPIWI_RE"/>
    <property type="match status" value="1"/>
</dbReference>
<evidence type="ECO:0008006" key="6">
    <source>
        <dbReference type="Google" id="ProtNLM"/>
    </source>
</evidence>
<protein>
    <recommendedName>
        <fullName evidence="6">DUF3893 domain-containing protein</fullName>
    </recommendedName>
</protein>
<dbReference type="eggNOG" id="ENOG5030QJX">
    <property type="taxonomic scope" value="Bacteria"/>
</dbReference>
<evidence type="ECO:0000313" key="4">
    <source>
        <dbReference type="EMBL" id="EAZ92491.1"/>
    </source>
</evidence>
<dbReference type="AlphaFoldDB" id="A3IM35"/>
<evidence type="ECO:0000313" key="5">
    <source>
        <dbReference type="Proteomes" id="UP000003781"/>
    </source>
</evidence>
<dbReference type="EMBL" id="AAXW01000006">
    <property type="protein sequence ID" value="EAZ92491.1"/>
    <property type="molecule type" value="Genomic_DNA"/>
</dbReference>
<reference evidence="4 5" key="1">
    <citation type="submission" date="2007-03" db="EMBL/GenBank/DDBJ databases">
        <authorList>
            <person name="Stal L."/>
            <person name="Ferriera S."/>
            <person name="Johnson J."/>
            <person name="Kravitz S."/>
            <person name="Beeson K."/>
            <person name="Sutton G."/>
            <person name="Rogers Y.-H."/>
            <person name="Friedman R."/>
            <person name="Frazier M."/>
            <person name="Venter J.C."/>
        </authorList>
    </citation>
    <scope>NUCLEOTIDE SEQUENCE [LARGE SCALE GENOMIC DNA]</scope>
    <source>
        <strain evidence="4 5">CCY0110</strain>
    </source>
</reference>
<organism evidence="4 5">
    <name type="scientific">Crocosphaera chwakensis CCY0110</name>
    <dbReference type="NCBI Taxonomy" id="391612"/>
    <lineage>
        <taxon>Bacteria</taxon>
        <taxon>Bacillati</taxon>
        <taxon>Cyanobacteriota</taxon>
        <taxon>Cyanophyceae</taxon>
        <taxon>Oscillatoriophycideae</taxon>
        <taxon>Chroococcales</taxon>
        <taxon>Aphanothecaceae</taxon>
        <taxon>Crocosphaera</taxon>
        <taxon>Crocosphaera chwakensis</taxon>
    </lineage>
</organism>
<name>A3IM35_9CHRO</name>
<accession>A3IM35</accession>
<keyword evidence="5" id="KW-1185">Reference proteome</keyword>
<dbReference type="Proteomes" id="UP000003781">
    <property type="component" value="Unassembled WGS sequence"/>
</dbReference>
<dbReference type="Pfam" id="PF13111">
    <property type="entry name" value="pPIWI_RE_X"/>
    <property type="match status" value="1"/>
</dbReference>
<evidence type="ECO:0000259" key="3">
    <source>
        <dbReference type="Pfam" id="PF13111"/>
    </source>
</evidence>
<proteinExistence type="predicted"/>